<protein>
    <submittedName>
        <fullName evidence="2">Oidioi.mRNA.OKI2018_I69.YSR.g17150.t1.cds</fullName>
    </submittedName>
</protein>
<reference evidence="2 3" key="1">
    <citation type="submission" date="2021-04" db="EMBL/GenBank/DDBJ databases">
        <authorList>
            <person name="Bliznina A."/>
        </authorList>
    </citation>
    <scope>NUCLEOTIDE SEQUENCE [LARGE SCALE GENOMIC DNA]</scope>
</reference>
<feature type="compositionally biased region" description="Basic and acidic residues" evidence="1">
    <location>
        <begin position="590"/>
        <end position="602"/>
    </location>
</feature>
<proteinExistence type="predicted"/>
<accession>A0ABN7SM24</accession>
<gene>
    <name evidence="2" type="ORF">OKIOD_LOCUS8708</name>
</gene>
<sequence>MFLTLEEAEDKLIEKGLTTREEIDADKKTKRAVKDDEENFFFQRDQIRRDSLRKLLVFFEMEGRKTFLANLQKRKTTAPNYCETDEETEEPAENALLRAALQANQFFIKESQESKGKGKGSNNPQLSKTSKHKLMRQVASGDSIASIQRNNQNYFDDFEIFHYSPDNKTTARANLDILNITLINEKKEQLLFDILLGHGKDGENTSQAIIASVEQDEATGMKIWEKVDTILSDTFTGQINANERLLQHIRLRRNDPNAPIEVLWCILHTCSNLDKKGHEGQTTLAQECLQEIKILFGSPTNSGFHKFDIKNDLSKEIEARGGGRNKFPFTTDLGSRMGTARQNAENLIIHYQAVMAALKRNENTNTRAKNLLSHLGKEGVLPEIAIVVFVWSAFCGPILRTAEKEESTIQDVKTALRTSSEEATRILQCDSPFDTLYLLASTNSSRQKFYRDLDLMMKGERSDTVSANLNAAALASINKLKYKIEKDFAHYQTLTVEGLYVCCNRFAESVFGLFKETELHKSAASTDTIVQMTIARMNNLQNFFRSMTKTQVERLWKKIDSKTALSNYHAARKATQVKLQNIANRRKERIAEEKAKKLEKKEAKRIKKEMQTPVRSSLPRKKKLL</sequence>
<name>A0ABN7SM24_OIKDI</name>
<keyword evidence="3" id="KW-1185">Reference proteome</keyword>
<feature type="region of interest" description="Disordered" evidence="1">
    <location>
        <begin position="590"/>
        <end position="625"/>
    </location>
</feature>
<evidence type="ECO:0000313" key="3">
    <source>
        <dbReference type="Proteomes" id="UP001158576"/>
    </source>
</evidence>
<dbReference type="EMBL" id="OU015570">
    <property type="protein sequence ID" value="CAG5101500.1"/>
    <property type="molecule type" value="Genomic_DNA"/>
</dbReference>
<evidence type="ECO:0000313" key="2">
    <source>
        <dbReference type="EMBL" id="CAG5101500.1"/>
    </source>
</evidence>
<organism evidence="2 3">
    <name type="scientific">Oikopleura dioica</name>
    <name type="common">Tunicate</name>
    <dbReference type="NCBI Taxonomy" id="34765"/>
    <lineage>
        <taxon>Eukaryota</taxon>
        <taxon>Metazoa</taxon>
        <taxon>Chordata</taxon>
        <taxon>Tunicata</taxon>
        <taxon>Appendicularia</taxon>
        <taxon>Copelata</taxon>
        <taxon>Oikopleuridae</taxon>
        <taxon>Oikopleura</taxon>
    </lineage>
</organism>
<evidence type="ECO:0000256" key="1">
    <source>
        <dbReference type="SAM" id="MobiDB-lite"/>
    </source>
</evidence>
<feature type="region of interest" description="Disordered" evidence="1">
    <location>
        <begin position="111"/>
        <end position="132"/>
    </location>
</feature>
<dbReference type="Proteomes" id="UP001158576">
    <property type="component" value="Chromosome YSR"/>
</dbReference>